<dbReference type="PANTHER" id="PTHR34822:SF1">
    <property type="entry name" value="GRPB FAMILY PROTEIN"/>
    <property type="match status" value="1"/>
</dbReference>
<dbReference type="AlphaFoldDB" id="A0A221MIG9"/>
<dbReference type="Proteomes" id="UP000204391">
    <property type="component" value="Chromosome"/>
</dbReference>
<dbReference type="PANTHER" id="PTHR34822">
    <property type="entry name" value="GRPB DOMAIN PROTEIN (AFU_ORTHOLOGUE AFUA_1G01530)"/>
    <property type="match status" value="1"/>
</dbReference>
<dbReference type="Pfam" id="PF04229">
    <property type="entry name" value="GrpB"/>
    <property type="match status" value="1"/>
</dbReference>
<dbReference type="KEGG" id="vne:CFK40_15980"/>
<dbReference type="EMBL" id="CP022437">
    <property type="protein sequence ID" value="ASN07426.1"/>
    <property type="molecule type" value="Genomic_DNA"/>
</dbReference>
<dbReference type="SUPFAM" id="SSF81301">
    <property type="entry name" value="Nucleotidyltransferase"/>
    <property type="match status" value="1"/>
</dbReference>
<dbReference type="Gene3D" id="3.30.460.10">
    <property type="entry name" value="Beta Polymerase, domain 2"/>
    <property type="match status" value="1"/>
</dbReference>
<accession>A0A221MIG9</accession>
<gene>
    <name evidence="1" type="ORF">CFK40_15980</name>
</gene>
<keyword evidence="2" id="KW-1185">Reference proteome</keyword>
<evidence type="ECO:0008006" key="3">
    <source>
        <dbReference type="Google" id="ProtNLM"/>
    </source>
</evidence>
<evidence type="ECO:0000313" key="1">
    <source>
        <dbReference type="EMBL" id="ASN07426.1"/>
    </source>
</evidence>
<organism evidence="1 2">
    <name type="scientific">Virgibacillus necropolis</name>
    <dbReference type="NCBI Taxonomy" id="163877"/>
    <lineage>
        <taxon>Bacteria</taxon>
        <taxon>Bacillati</taxon>
        <taxon>Bacillota</taxon>
        <taxon>Bacilli</taxon>
        <taxon>Bacillales</taxon>
        <taxon>Bacillaceae</taxon>
        <taxon>Virgibacillus</taxon>
    </lineage>
</organism>
<dbReference type="OrthoDB" id="9799092at2"/>
<proteinExistence type="predicted"/>
<reference evidence="1 2" key="1">
    <citation type="journal article" date="2003" name="Int. J. Syst. Evol. Microbiol.">
        <title>Virgibacillus carmonensis sp. nov., Virgibacillus necropolis sp. nov. and Virgibacillus picturae sp. nov., three novel species isolated from deteriorated mural paintings, transfer of the species of the genus salibacillus to Virgibacillus, as Virgibacillus marismortui comb. nov. and Virgibacillus salexigens comb. nov., and emended description of the genus Virgibacillus.</title>
        <authorList>
            <person name="Heyrman J."/>
            <person name="Logan N.A."/>
            <person name="Busse H.J."/>
            <person name="Balcaen A."/>
            <person name="Lebbe L."/>
            <person name="Rodriguez-Diaz M."/>
            <person name="Swings J."/>
            <person name="De Vos P."/>
        </authorList>
    </citation>
    <scope>NUCLEOTIDE SEQUENCE [LARGE SCALE GENOMIC DNA]</scope>
    <source>
        <strain evidence="1 2">LMG 19488</strain>
    </source>
</reference>
<name>A0A221MIG9_9BACI</name>
<dbReference type="InterPro" id="IPR007344">
    <property type="entry name" value="GrpB/CoaE"/>
</dbReference>
<sequence>MNVVVTKYDENWVKLFDEEAAKIREVLSDEIVDIHHIGSTAVPGLQAKPIIDIMPTVKDIERLDTYNTKMAEIGYEPLGENGIPGRRYFRKGGENRTHQIHTFQSDNDSEIERHIAVRDYLRSHKKDLLEYGKLKEQLASEFPKDIEGYCDGKDDFVKKLERKAVEWRQGNRG</sequence>
<protein>
    <recommendedName>
        <fullName evidence="3">GrpB family protein</fullName>
    </recommendedName>
</protein>
<dbReference type="InterPro" id="IPR043519">
    <property type="entry name" value="NT_sf"/>
</dbReference>
<evidence type="ECO:0000313" key="2">
    <source>
        <dbReference type="Proteomes" id="UP000204391"/>
    </source>
</evidence>